<name>A0A4Y2B932_ARAVE</name>
<accession>A0A4Y2B932</accession>
<dbReference type="EMBL" id="BGPR01000062">
    <property type="protein sequence ID" value="GBL88872.1"/>
    <property type="molecule type" value="Genomic_DNA"/>
</dbReference>
<dbReference type="InterPro" id="IPR021109">
    <property type="entry name" value="Peptidase_aspartic_dom_sf"/>
</dbReference>
<sequence length="265" mass="30351">MKTDIPNEDKYQYLIQSTLKGSRAREVVESFPPTVENYTQTIECLKARFGREDVLVEATKEITKPKLDNDIPVQDQTLANVSPTPHVLLQTLAVNLRGEKGKVKIRAIIDSASQRSYILKSTAQRLNYQPHRKESLRDSLFGGTSTEICHHDIYRAFFTDVSLTYNCNFEVLGQEAICATIPPVADESWIKELSENNIHLSGQRHGPIELLIGADVAGKLLTGVAFWFSCNRNKIRMDSHGSHEKRKRRRKHWFDCYFNVDKRNF</sequence>
<gene>
    <name evidence="1" type="ORF">AVEN_158978_1</name>
</gene>
<evidence type="ECO:0008006" key="3">
    <source>
        <dbReference type="Google" id="ProtNLM"/>
    </source>
</evidence>
<dbReference type="Pfam" id="PF03564">
    <property type="entry name" value="DUF1759"/>
    <property type="match status" value="1"/>
</dbReference>
<keyword evidence="2" id="KW-1185">Reference proteome</keyword>
<protein>
    <recommendedName>
        <fullName evidence="3">Peptidase aspartic putative domain-containing protein</fullName>
    </recommendedName>
</protein>
<reference evidence="1 2" key="1">
    <citation type="journal article" date="2019" name="Sci. Rep.">
        <title>Orb-weaving spider Araneus ventricosus genome elucidates the spidroin gene catalogue.</title>
        <authorList>
            <person name="Kono N."/>
            <person name="Nakamura H."/>
            <person name="Ohtoshi R."/>
            <person name="Moran D.A.P."/>
            <person name="Shinohara A."/>
            <person name="Yoshida Y."/>
            <person name="Fujiwara M."/>
            <person name="Mori M."/>
            <person name="Tomita M."/>
            <person name="Arakawa K."/>
        </authorList>
    </citation>
    <scope>NUCLEOTIDE SEQUENCE [LARGE SCALE GENOMIC DNA]</scope>
</reference>
<proteinExistence type="predicted"/>
<comment type="caution">
    <text evidence="1">The sequence shown here is derived from an EMBL/GenBank/DDBJ whole genome shotgun (WGS) entry which is preliminary data.</text>
</comment>
<evidence type="ECO:0000313" key="2">
    <source>
        <dbReference type="Proteomes" id="UP000499080"/>
    </source>
</evidence>
<dbReference type="AlphaFoldDB" id="A0A4Y2B932"/>
<dbReference type="Proteomes" id="UP000499080">
    <property type="component" value="Unassembled WGS sequence"/>
</dbReference>
<dbReference type="Gene3D" id="2.40.70.10">
    <property type="entry name" value="Acid Proteases"/>
    <property type="match status" value="1"/>
</dbReference>
<dbReference type="OrthoDB" id="6765836at2759"/>
<organism evidence="1 2">
    <name type="scientific">Araneus ventricosus</name>
    <name type="common">Orbweaver spider</name>
    <name type="synonym">Epeira ventricosa</name>
    <dbReference type="NCBI Taxonomy" id="182803"/>
    <lineage>
        <taxon>Eukaryota</taxon>
        <taxon>Metazoa</taxon>
        <taxon>Ecdysozoa</taxon>
        <taxon>Arthropoda</taxon>
        <taxon>Chelicerata</taxon>
        <taxon>Arachnida</taxon>
        <taxon>Araneae</taxon>
        <taxon>Araneomorphae</taxon>
        <taxon>Entelegynae</taxon>
        <taxon>Araneoidea</taxon>
        <taxon>Araneidae</taxon>
        <taxon>Araneus</taxon>
    </lineage>
</organism>
<evidence type="ECO:0000313" key="1">
    <source>
        <dbReference type="EMBL" id="GBL88872.1"/>
    </source>
</evidence>
<dbReference type="InterPro" id="IPR005312">
    <property type="entry name" value="DUF1759"/>
</dbReference>